<dbReference type="EMBL" id="JBBNAE010000009">
    <property type="protein sequence ID" value="KAK9096023.1"/>
    <property type="molecule type" value="Genomic_DNA"/>
</dbReference>
<evidence type="ECO:0000313" key="1">
    <source>
        <dbReference type="EMBL" id="KAK9096023.1"/>
    </source>
</evidence>
<evidence type="ECO:0000313" key="2">
    <source>
        <dbReference type="Proteomes" id="UP001417504"/>
    </source>
</evidence>
<protein>
    <submittedName>
        <fullName evidence="1">Uncharacterized protein</fullName>
    </submittedName>
</protein>
<accession>A0AAP0EUB4</accession>
<gene>
    <name evidence="1" type="ORF">Sjap_021520</name>
</gene>
<dbReference type="Proteomes" id="UP001417504">
    <property type="component" value="Unassembled WGS sequence"/>
</dbReference>
<sequence>MNCASDEMSDSHALETHLNLSRDLAGTRGRINWKMSSSGRVAIDDDQGYVNVI</sequence>
<name>A0AAP0EUB4_9MAGN</name>
<dbReference type="AlphaFoldDB" id="A0AAP0EUB4"/>
<proteinExistence type="predicted"/>
<keyword evidence="2" id="KW-1185">Reference proteome</keyword>
<reference evidence="1 2" key="1">
    <citation type="submission" date="2024-01" db="EMBL/GenBank/DDBJ databases">
        <title>Genome assemblies of Stephania.</title>
        <authorList>
            <person name="Yang L."/>
        </authorList>
    </citation>
    <scope>NUCLEOTIDE SEQUENCE [LARGE SCALE GENOMIC DNA]</scope>
    <source>
        <strain evidence="1">QJT</strain>
        <tissue evidence="1">Leaf</tissue>
    </source>
</reference>
<comment type="caution">
    <text evidence="1">The sequence shown here is derived from an EMBL/GenBank/DDBJ whole genome shotgun (WGS) entry which is preliminary data.</text>
</comment>
<organism evidence="1 2">
    <name type="scientific">Stephania japonica</name>
    <dbReference type="NCBI Taxonomy" id="461633"/>
    <lineage>
        <taxon>Eukaryota</taxon>
        <taxon>Viridiplantae</taxon>
        <taxon>Streptophyta</taxon>
        <taxon>Embryophyta</taxon>
        <taxon>Tracheophyta</taxon>
        <taxon>Spermatophyta</taxon>
        <taxon>Magnoliopsida</taxon>
        <taxon>Ranunculales</taxon>
        <taxon>Menispermaceae</taxon>
        <taxon>Menispermoideae</taxon>
        <taxon>Cissampelideae</taxon>
        <taxon>Stephania</taxon>
    </lineage>
</organism>